<evidence type="ECO:0000313" key="1">
    <source>
        <dbReference type="EMBL" id="GFO37330.1"/>
    </source>
</evidence>
<dbReference type="Proteomes" id="UP000735302">
    <property type="component" value="Unassembled WGS sequence"/>
</dbReference>
<organism evidence="1 2">
    <name type="scientific">Plakobranchus ocellatus</name>
    <dbReference type="NCBI Taxonomy" id="259542"/>
    <lineage>
        <taxon>Eukaryota</taxon>
        <taxon>Metazoa</taxon>
        <taxon>Spiralia</taxon>
        <taxon>Lophotrochozoa</taxon>
        <taxon>Mollusca</taxon>
        <taxon>Gastropoda</taxon>
        <taxon>Heterobranchia</taxon>
        <taxon>Euthyneura</taxon>
        <taxon>Panpulmonata</taxon>
        <taxon>Sacoglossa</taxon>
        <taxon>Placobranchoidea</taxon>
        <taxon>Plakobranchidae</taxon>
        <taxon>Plakobranchus</taxon>
    </lineage>
</organism>
<accession>A0AAV4CZL6</accession>
<dbReference type="AlphaFoldDB" id="A0AAV4CZL6"/>
<protein>
    <recommendedName>
        <fullName evidence="3">EGF-like domain-containing protein</fullName>
    </recommendedName>
</protein>
<dbReference type="EMBL" id="BLXT01007216">
    <property type="protein sequence ID" value="GFO37330.1"/>
    <property type="molecule type" value="Genomic_DNA"/>
</dbReference>
<reference evidence="1 2" key="1">
    <citation type="journal article" date="2021" name="Elife">
        <title>Chloroplast acquisition without the gene transfer in kleptoplastic sea slugs, Plakobranchus ocellatus.</title>
        <authorList>
            <person name="Maeda T."/>
            <person name="Takahashi S."/>
            <person name="Yoshida T."/>
            <person name="Shimamura S."/>
            <person name="Takaki Y."/>
            <person name="Nagai Y."/>
            <person name="Toyoda A."/>
            <person name="Suzuki Y."/>
            <person name="Arimoto A."/>
            <person name="Ishii H."/>
            <person name="Satoh N."/>
            <person name="Nishiyama T."/>
            <person name="Hasebe M."/>
            <person name="Maruyama T."/>
            <person name="Minagawa J."/>
            <person name="Obokata J."/>
            <person name="Shigenobu S."/>
        </authorList>
    </citation>
    <scope>NUCLEOTIDE SEQUENCE [LARGE SCALE GENOMIC DNA]</scope>
</reference>
<keyword evidence="2" id="KW-1185">Reference proteome</keyword>
<evidence type="ECO:0008006" key="3">
    <source>
        <dbReference type="Google" id="ProtNLM"/>
    </source>
</evidence>
<feature type="non-terminal residue" evidence="1">
    <location>
        <position position="190"/>
    </location>
</feature>
<sequence length="190" mass="21508">MRPWRSCNVGCSDDQSSKYLSFTASADNGGPVSWLTDTDDITCRNESQTKLELSFQTREAFFWIRMISKRTDSRDFPNISYDKYDNGTETVLDCPHDLEIHTFTWSADFWCEMTENVDKIFLTLGDTQLCTVYISEGTPCLHNTYGPGCDEICNCARKSENASSERVCFSRSGRCLYGCAAGYVGDKCEE</sequence>
<comment type="caution">
    <text evidence="1">The sequence shown here is derived from an EMBL/GenBank/DDBJ whole genome shotgun (WGS) entry which is preliminary data.</text>
</comment>
<name>A0AAV4CZL6_9GAST</name>
<gene>
    <name evidence="1" type="ORF">PoB_006383500</name>
</gene>
<proteinExistence type="predicted"/>
<evidence type="ECO:0000313" key="2">
    <source>
        <dbReference type="Proteomes" id="UP000735302"/>
    </source>
</evidence>